<organism evidence="2 3">
    <name type="scientific">Caenorhabditis tropicalis</name>
    <dbReference type="NCBI Taxonomy" id="1561998"/>
    <lineage>
        <taxon>Eukaryota</taxon>
        <taxon>Metazoa</taxon>
        <taxon>Ecdysozoa</taxon>
        <taxon>Nematoda</taxon>
        <taxon>Chromadorea</taxon>
        <taxon>Rhabditida</taxon>
        <taxon>Rhabditina</taxon>
        <taxon>Rhabditomorpha</taxon>
        <taxon>Rhabditoidea</taxon>
        <taxon>Rhabditidae</taxon>
        <taxon>Peloderinae</taxon>
        <taxon>Caenorhabditis</taxon>
    </lineage>
</organism>
<reference evidence="3" key="1">
    <citation type="submission" date="2016-11" db="UniProtKB">
        <authorList>
            <consortium name="WormBaseParasite"/>
        </authorList>
    </citation>
    <scope>IDENTIFICATION</scope>
</reference>
<accession>A0A1I7TUM7</accession>
<feature type="signal peptide" evidence="1">
    <location>
        <begin position="1"/>
        <end position="15"/>
    </location>
</feature>
<dbReference type="PANTHER" id="PTHR21503:SF8">
    <property type="entry name" value="F-BOX ASSOCIATED DOMAIN-CONTAINING PROTEIN-RELATED"/>
    <property type="match status" value="1"/>
</dbReference>
<name>A0A1I7TUM7_9PELO</name>
<evidence type="ECO:0000313" key="3">
    <source>
        <dbReference type="WBParaSite" id="Csp11.Scaffold629.g11952.t1"/>
    </source>
</evidence>
<sequence length="112" mass="12611">MTVVFPLFHLPLVAMEHVLCMMNPYELFLKSWMACKSHLSLESFEINVSGPEAMEVIMDLPHEETADQNVVETFKKKFNKPQVQVGFDIKRNDGKVATVGYGNSALVGNFGF</sequence>
<dbReference type="AlphaFoldDB" id="A0A1I7TUM7"/>
<proteinExistence type="predicted"/>
<dbReference type="PANTHER" id="PTHR21503">
    <property type="entry name" value="F-BOX-CONTAINING HYPOTHETICAL PROTEIN C.ELEGANS"/>
    <property type="match status" value="1"/>
</dbReference>
<dbReference type="Proteomes" id="UP000095282">
    <property type="component" value="Unplaced"/>
</dbReference>
<feature type="chain" id="PRO_5012949728" evidence="1">
    <location>
        <begin position="16"/>
        <end position="112"/>
    </location>
</feature>
<protein>
    <submittedName>
        <fullName evidence="3">FBA_2 domain-containing protein</fullName>
    </submittedName>
</protein>
<evidence type="ECO:0000313" key="2">
    <source>
        <dbReference type="Proteomes" id="UP000095282"/>
    </source>
</evidence>
<dbReference type="WBParaSite" id="Csp11.Scaffold629.g11952.t1">
    <property type="protein sequence ID" value="Csp11.Scaffold629.g11952.t1"/>
    <property type="gene ID" value="Csp11.Scaffold629.g11952"/>
</dbReference>
<evidence type="ECO:0000256" key="1">
    <source>
        <dbReference type="SAM" id="SignalP"/>
    </source>
</evidence>
<keyword evidence="2" id="KW-1185">Reference proteome</keyword>
<keyword evidence="1" id="KW-0732">Signal</keyword>